<dbReference type="Proteomes" id="UP000028492">
    <property type="component" value="Chromosome"/>
</dbReference>
<dbReference type="eggNOG" id="COG3409">
    <property type="taxonomic scope" value="Bacteria"/>
</dbReference>
<reference evidence="3 4" key="1">
    <citation type="journal article" date="2014" name="J. Biotechnol.">
        <title>Complete genome sequence of the actinobacterium Amycolatopsis japonica MG417-CF17(T) (=DSM 44213T) producing (S,S)-N,N'-ethylenediaminedisuccinic acid.</title>
        <authorList>
            <person name="Stegmann E."/>
            <person name="Albersmeier A."/>
            <person name="Spohn M."/>
            <person name="Gert H."/>
            <person name="Weber T."/>
            <person name="Wohlleben W."/>
            <person name="Kalinowski J."/>
            <person name="Ruckert C."/>
        </authorList>
    </citation>
    <scope>NUCLEOTIDE SEQUENCE [LARGE SCALE GENOMIC DNA]</scope>
    <source>
        <strain evidence="4">MG417-CF17 (DSM 44213)</strain>
    </source>
</reference>
<dbReference type="STRING" id="208439.AJAP_05820"/>
<feature type="region of interest" description="Disordered" evidence="1">
    <location>
        <begin position="103"/>
        <end position="129"/>
    </location>
</feature>
<keyword evidence="2" id="KW-0472">Membrane</keyword>
<dbReference type="InterPro" id="IPR035992">
    <property type="entry name" value="Ricin_B-like_lectins"/>
</dbReference>
<evidence type="ECO:0000256" key="2">
    <source>
        <dbReference type="SAM" id="Phobius"/>
    </source>
</evidence>
<feature type="region of interest" description="Disordered" evidence="1">
    <location>
        <begin position="1"/>
        <end position="24"/>
    </location>
</feature>
<keyword evidence="2" id="KW-0812">Transmembrane</keyword>
<feature type="compositionally biased region" description="Acidic residues" evidence="1">
    <location>
        <begin position="1"/>
        <end position="10"/>
    </location>
</feature>
<evidence type="ECO:0000313" key="3">
    <source>
        <dbReference type="EMBL" id="AIG74083.1"/>
    </source>
</evidence>
<dbReference type="CDD" id="cd00161">
    <property type="entry name" value="beta-trefoil_Ricin-like"/>
    <property type="match status" value="1"/>
</dbReference>
<sequence>MIVDEGDGDGESPTTVHPPDSTASPAEFTAALRVLRTWSGLTYRQLAGRAKELGGTLPASTVATTLGRTTLPRESFVETFTRACGLTDEEVRRWLDARTRIAMGAPPRPADEPKSEAVAPPEPEPRRRRRWRTPMIVAAFMSVVLVGTLGYLTRSFGASSKPKDTVAVVPGLDVREVGSWARIRPARSPEFCLAEGTDRTRLYPGTIVAQQTCGGDASPHLFLDPVGEENAVQIQWHHPDTGVGCLTVVNEGLGHDLLEPRDDCDDDGMDQLFTIGAAGPAEPGRFVIRPVGTSQCLGLRDLDTVAGTEVVRERCSGAPDQTFLIDLIPPP</sequence>
<proteinExistence type="predicted"/>
<accession>A0A075UMF4</accession>
<name>A0A075UMF4_9PSEU</name>
<gene>
    <name evidence="3" type="ORF">AJAP_05820</name>
</gene>
<dbReference type="EMBL" id="CP008953">
    <property type="protein sequence ID" value="AIG74083.1"/>
    <property type="molecule type" value="Genomic_DNA"/>
</dbReference>
<dbReference type="KEGG" id="aja:AJAP_05820"/>
<evidence type="ECO:0000256" key="1">
    <source>
        <dbReference type="SAM" id="MobiDB-lite"/>
    </source>
</evidence>
<dbReference type="SUPFAM" id="SSF50370">
    <property type="entry name" value="Ricin B-like lectins"/>
    <property type="match status" value="1"/>
</dbReference>
<organism evidence="3 4">
    <name type="scientific">Amycolatopsis japonica</name>
    <dbReference type="NCBI Taxonomy" id="208439"/>
    <lineage>
        <taxon>Bacteria</taxon>
        <taxon>Bacillati</taxon>
        <taxon>Actinomycetota</taxon>
        <taxon>Actinomycetes</taxon>
        <taxon>Pseudonocardiales</taxon>
        <taxon>Pseudonocardiaceae</taxon>
        <taxon>Amycolatopsis</taxon>
        <taxon>Amycolatopsis japonica group</taxon>
    </lineage>
</organism>
<dbReference type="Gene3D" id="2.80.10.50">
    <property type="match status" value="1"/>
</dbReference>
<dbReference type="AlphaFoldDB" id="A0A075UMF4"/>
<keyword evidence="2" id="KW-1133">Transmembrane helix</keyword>
<evidence type="ECO:0000313" key="4">
    <source>
        <dbReference type="Proteomes" id="UP000028492"/>
    </source>
</evidence>
<dbReference type="RefSeq" id="WP_228694866.1">
    <property type="nucleotide sequence ID" value="NZ_CP008953.1"/>
</dbReference>
<keyword evidence="4" id="KW-1185">Reference proteome</keyword>
<dbReference type="Pfam" id="PF13560">
    <property type="entry name" value="HTH_31"/>
    <property type="match status" value="1"/>
</dbReference>
<dbReference type="HOGENOM" id="CLU_061992_0_0_11"/>
<feature type="transmembrane region" description="Helical" evidence="2">
    <location>
        <begin position="135"/>
        <end position="153"/>
    </location>
</feature>
<protein>
    <submittedName>
        <fullName evidence="3">Uncharacterized protein</fullName>
    </submittedName>
</protein>